<gene>
    <name evidence="2" type="ORF">GT019_12925</name>
</gene>
<evidence type="ECO:0000313" key="3">
    <source>
        <dbReference type="Proteomes" id="UP000665561"/>
    </source>
</evidence>
<protein>
    <recommendedName>
        <fullName evidence="4">LSM domain-containing protein</fullName>
    </recommendedName>
</protein>
<comment type="caution">
    <text evidence="2">The sequence shown here is derived from an EMBL/GenBank/DDBJ whole genome shotgun (WGS) entry which is preliminary data.</text>
</comment>
<evidence type="ECO:0000256" key="1">
    <source>
        <dbReference type="SAM" id="MobiDB-lite"/>
    </source>
</evidence>
<dbReference type="EMBL" id="JAAAMV010000009">
    <property type="protein sequence ID" value="NBD24780.1"/>
    <property type="molecule type" value="Genomic_DNA"/>
</dbReference>
<reference evidence="2 3" key="1">
    <citation type="submission" date="2020-01" db="EMBL/GenBank/DDBJ databases">
        <title>Paenibacillus soybeanensis sp. nov. isolated from the nodules of soybean (Glycine max(L.) Merr).</title>
        <authorList>
            <person name="Wang H."/>
        </authorList>
    </citation>
    <scope>NUCLEOTIDE SEQUENCE [LARGE SCALE GENOMIC DNA]</scope>
    <source>
        <strain evidence="2 3">T1</strain>
    </source>
</reference>
<sequence>MKMADRLENYFSLLRKITVLLSNGRIVRGHILQLHDDFLTVHDKTFGPIDIPFPSIVAVAPVRDTRKRSAARTGRSIKNAPRGR</sequence>
<keyword evidence="3" id="KW-1185">Reference proteome</keyword>
<dbReference type="RefSeq" id="WP_161743592.1">
    <property type="nucleotide sequence ID" value="NZ_JAAAMV010000009.1"/>
</dbReference>
<proteinExistence type="predicted"/>
<name>A0ABW9XQ65_9BACL</name>
<feature type="region of interest" description="Disordered" evidence="1">
    <location>
        <begin position="64"/>
        <end position="84"/>
    </location>
</feature>
<evidence type="ECO:0000313" key="2">
    <source>
        <dbReference type="EMBL" id="NBD24780.1"/>
    </source>
</evidence>
<evidence type="ECO:0008006" key="4">
    <source>
        <dbReference type="Google" id="ProtNLM"/>
    </source>
</evidence>
<organism evidence="2 3">
    <name type="scientific">Paenibacillus glycinis</name>
    <dbReference type="NCBI Taxonomy" id="2697035"/>
    <lineage>
        <taxon>Bacteria</taxon>
        <taxon>Bacillati</taxon>
        <taxon>Bacillota</taxon>
        <taxon>Bacilli</taxon>
        <taxon>Bacillales</taxon>
        <taxon>Paenibacillaceae</taxon>
        <taxon>Paenibacillus</taxon>
    </lineage>
</organism>
<dbReference type="Proteomes" id="UP000665561">
    <property type="component" value="Unassembled WGS sequence"/>
</dbReference>
<accession>A0ABW9XQ65</accession>